<keyword evidence="7 8" id="KW-0472">Membrane</keyword>
<keyword evidence="5 8" id="KW-0812">Transmembrane</keyword>
<accession>A0AAV3TY12</accession>
<dbReference type="GO" id="GO:0044874">
    <property type="term" value="P:lipoprotein localization to outer membrane"/>
    <property type="evidence" value="ECO:0007669"/>
    <property type="project" value="TreeGrafter"/>
</dbReference>
<comment type="subcellular location">
    <subcellularLocation>
        <location evidence="1">Cell membrane</location>
        <topology evidence="1">Multi-pass membrane protein</topology>
    </subcellularLocation>
</comment>
<comment type="similarity">
    <text evidence="2">Belongs to the ABC-4 integral membrane protein family. LolC/E subfamily.</text>
</comment>
<dbReference type="Pfam" id="PF02687">
    <property type="entry name" value="FtsX"/>
    <property type="match status" value="1"/>
</dbReference>
<dbReference type="NCBIfam" id="TIGR02212">
    <property type="entry name" value="lolCE"/>
    <property type="match status" value="1"/>
</dbReference>
<dbReference type="InterPro" id="IPR025857">
    <property type="entry name" value="MacB_PCD"/>
</dbReference>
<name>A0AAV3TY12_9ALTE</name>
<evidence type="ECO:0000313" key="12">
    <source>
        <dbReference type="Proteomes" id="UP001409585"/>
    </source>
</evidence>
<dbReference type="InterPro" id="IPR011925">
    <property type="entry name" value="LolCE_TM"/>
</dbReference>
<proteinExistence type="inferred from homology"/>
<dbReference type="PANTHER" id="PTHR30489">
    <property type="entry name" value="LIPOPROTEIN-RELEASING SYSTEM TRANSMEMBRANE PROTEIN LOLE"/>
    <property type="match status" value="1"/>
</dbReference>
<evidence type="ECO:0000313" key="11">
    <source>
        <dbReference type="EMBL" id="GAA4929900.1"/>
    </source>
</evidence>
<keyword evidence="11" id="KW-0449">Lipoprotein</keyword>
<evidence type="ECO:0000256" key="7">
    <source>
        <dbReference type="ARBA" id="ARBA00023136"/>
    </source>
</evidence>
<gene>
    <name evidence="11" type="ORF">GCM10025791_02040</name>
</gene>
<evidence type="ECO:0000256" key="2">
    <source>
        <dbReference type="ARBA" id="ARBA00005236"/>
    </source>
</evidence>
<dbReference type="RefSeq" id="WP_345415681.1">
    <property type="nucleotide sequence ID" value="NZ_AP031496.1"/>
</dbReference>
<evidence type="ECO:0000256" key="6">
    <source>
        <dbReference type="ARBA" id="ARBA00022989"/>
    </source>
</evidence>
<keyword evidence="3" id="KW-0813">Transport</keyword>
<dbReference type="GO" id="GO:0042953">
    <property type="term" value="P:lipoprotein transport"/>
    <property type="evidence" value="ECO:0007669"/>
    <property type="project" value="InterPro"/>
</dbReference>
<evidence type="ECO:0000259" key="9">
    <source>
        <dbReference type="Pfam" id="PF02687"/>
    </source>
</evidence>
<feature type="transmembrane region" description="Helical" evidence="8">
    <location>
        <begin position="384"/>
        <end position="403"/>
    </location>
</feature>
<feature type="domain" description="ABC3 transporter permease C-terminal" evidence="9">
    <location>
        <begin position="277"/>
        <end position="410"/>
    </location>
</feature>
<dbReference type="AlphaFoldDB" id="A0AAV3TY12"/>
<dbReference type="InterPro" id="IPR003838">
    <property type="entry name" value="ABC3_permease_C"/>
</dbReference>
<sequence length="417" mass="44487">MSKGRVVLPWFIGYRFSSAGRGSKLMSFITSISTAGLALGVALLVLVVAVMNGFDRELRTKILSVVPQVSIYHRDGIDNWQQTLADITALPQAQGVVAASPFVQLEGMISHNGLVQPVLVYGIEPELETTVSHLELFVDPELLDQVSQDPSSIILGADLAAKLSLSVGDTFSLVVPKPNGGGRSAGVKYLRLAGLLRTGTELDQGMGLMGLASAAELSTVGGNVSGIRLRLDDLFQAPQLAREVVSALPFGYYSSDWTRTHGNLYHAVQMSSNLVWLLLVLIIGIAVFNVVSTLVLAVVEKQGNIAILRTLGTSPKQILSIFMVQGLLIGCVGTALGLVVGMALTQVAATVVGWIEALFGSKLLTSEIYPVSYLPIDNRWSDIAFIGITALALSVLASLYPAWRASRVQPADALRYD</sequence>
<evidence type="ECO:0000259" key="10">
    <source>
        <dbReference type="Pfam" id="PF12704"/>
    </source>
</evidence>
<comment type="caution">
    <text evidence="11">The sequence shown here is derived from an EMBL/GenBank/DDBJ whole genome shotgun (WGS) entry which is preliminary data.</text>
</comment>
<evidence type="ECO:0000256" key="3">
    <source>
        <dbReference type="ARBA" id="ARBA00022448"/>
    </source>
</evidence>
<feature type="domain" description="MacB-like periplasmic core" evidence="10">
    <location>
        <begin position="30"/>
        <end position="244"/>
    </location>
</feature>
<dbReference type="EMBL" id="BAABLX010000001">
    <property type="protein sequence ID" value="GAA4929900.1"/>
    <property type="molecule type" value="Genomic_DNA"/>
</dbReference>
<keyword evidence="4" id="KW-1003">Cell membrane</keyword>
<keyword evidence="6 8" id="KW-1133">Transmembrane helix</keyword>
<feature type="transmembrane region" description="Helical" evidence="8">
    <location>
        <begin position="25"/>
        <end position="51"/>
    </location>
</feature>
<dbReference type="Pfam" id="PF12704">
    <property type="entry name" value="MacB_PCD"/>
    <property type="match status" value="1"/>
</dbReference>
<evidence type="ECO:0000256" key="5">
    <source>
        <dbReference type="ARBA" id="ARBA00022692"/>
    </source>
</evidence>
<organism evidence="11 12">
    <name type="scientific">Halioxenophilus aromaticivorans</name>
    <dbReference type="NCBI Taxonomy" id="1306992"/>
    <lineage>
        <taxon>Bacteria</taxon>
        <taxon>Pseudomonadati</taxon>
        <taxon>Pseudomonadota</taxon>
        <taxon>Gammaproteobacteria</taxon>
        <taxon>Alteromonadales</taxon>
        <taxon>Alteromonadaceae</taxon>
        <taxon>Halioxenophilus</taxon>
    </lineage>
</organism>
<dbReference type="GO" id="GO:0098797">
    <property type="term" value="C:plasma membrane protein complex"/>
    <property type="evidence" value="ECO:0007669"/>
    <property type="project" value="TreeGrafter"/>
</dbReference>
<reference evidence="12" key="1">
    <citation type="journal article" date="2019" name="Int. J. Syst. Evol. Microbiol.">
        <title>The Global Catalogue of Microorganisms (GCM) 10K type strain sequencing project: providing services to taxonomists for standard genome sequencing and annotation.</title>
        <authorList>
            <consortium name="The Broad Institute Genomics Platform"/>
            <consortium name="The Broad Institute Genome Sequencing Center for Infectious Disease"/>
            <person name="Wu L."/>
            <person name="Ma J."/>
        </authorList>
    </citation>
    <scope>NUCLEOTIDE SEQUENCE [LARGE SCALE GENOMIC DNA]</scope>
    <source>
        <strain evidence="12">JCM 19134</strain>
    </source>
</reference>
<dbReference type="PANTHER" id="PTHR30489:SF0">
    <property type="entry name" value="LIPOPROTEIN-RELEASING SYSTEM TRANSMEMBRANE PROTEIN LOLE"/>
    <property type="match status" value="1"/>
</dbReference>
<feature type="transmembrane region" description="Helical" evidence="8">
    <location>
        <begin position="347"/>
        <end position="364"/>
    </location>
</feature>
<keyword evidence="12" id="KW-1185">Reference proteome</keyword>
<feature type="transmembrane region" description="Helical" evidence="8">
    <location>
        <begin position="318"/>
        <end position="340"/>
    </location>
</feature>
<feature type="transmembrane region" description="Helical" evidence="8">
    <location>
        <begin position="274"/>
        <end position="298"/>
    </location>
</feature>
<dbReference type="Proteomes" id="UP001409585">
    <property type="component" value="Unassembled WGS sequence"/>
</dbReference>
<dbReference type="InterPro" id="IPR051447">
    <property type="entry name" value="Lipoprotein-release_system"/>
</dbReference>
<protein>
    <submittedName>
        <fullName evidence="11">Lipoprotein-releasing ABC transporter permease subunit</fullName>
    </submittedName>
</protein>
<evidence type="ECO:0000256" key="1">
    <source>
        <dbReference type="ARBA" id="ARBA00004651"/>
    </source>
</evidence>
<evidence type="ECO:0000256" key="4">
    <source>
        <dbReference type="ARBA" id="ARBA00022475"/>
    </source>
</evidence>
<evidence type="ECO:0000256" key="8">
    <source>
        <dbReference type="SAM" id="Phobius"/>
    </source>
</evidence>